<dbReference type="SUPFAM" id="SSF140809">
    <property type="entry name" value="Rhabdovirus nucleoprotein-like"/>
    <property type="match status" value="1"/>
</dbReference>
<gene>
    <name evidence="8" type="ORF">SPLIT_LOCUS12797</name>
</gene>
<proteinExistence type="predicted"/>
<name>A0A9P0IHI9_SPOLI</name>
<dbReference type="AlphaFoldDB" id="A0A9P0IHI9"/>
<keyword evidence="6" id="KW-1133">Transmembrane helix</keyword>
<dbReference type="Pfam" id="PF00945">
    <property type="entry name" value="Rhabdo_ncap"/>
    <property type="match status" value="1"/>
</dbReference>
<accession>A0A9P0IHI9</accession>
<dbReference type="GO" id="GO:1990904">
    <property type="term" value="C:ribonucleoprotein complex"/>
    <property type="evidence" value="ECO:0007669"/>
    <property type="project" value="UniProtKB-KW"/>
</dbReference>
<evidence type="ECO:0000256" key="1">
    <source>
        <dbReference type="ARBA" id="ARBA00004192"/>
    </source>
</evidence>
<keyword evidence="9" id="KW-1185">Reference proteome</keyword>
<organism evidence="8 9">
    <name type="scientific">Spodoptera littoralis</name>
    <name type="common">Egyptian cotton leafworm</name>
    <dbReference type="NCBI Taxonomy" id="7109"/>
    <lineage>
        <taxon>Eukaryota</taxon>
        <taxon>Metazoa</taxon>
        <taxon>Ecdysozoa</taxon>
        <taxon>Arthropoda</taxon>
        <taxon>Hexapoda</taxon>
        <taxon>Insecta</taxon>
        <taxon>Pterygota</taxon>
        <taxon>Neoptera</taxon>
        <taxon>Endopterygota</taxon>
        <taxon>Lepidoptera</taxon>
        <taxon>Glossata</taxon>
        <taxon>Ditrysia</taxon>
        <taxon>Noctuoidea</taxon>
        <taxon>Noctuidae</taxon>
        <taxon>Amphipyrinae</taxon>
        <taxon>Spodoptera</taxon>
    </lineage>
</organism>
<dbReference type="GO" id="GO:0003723">
    <property type="term" value="F:RNA binding"/>
    <property type="evidence" value="ECO:0007669"/>
    <property type="project" value="UniProtKB-KW"/>
</dbReference>
<keyword evidence="6" id="KW-0812">Transmembrane</keyword>
<dbReference type="InterPro" id="IPR023330">
    <property type="entry name" value="Rhabdovirus_ncapsid_N"/>
</dbReference>
<evidence type="ECO:0000313" key="9">
    <source>
        <dbReference type="Proteomes" id="UP001153321"/>
    </source>
</evidence>
<dbReference type="InterPro" id="IPR023331">
    <property type="entry name" value="Rhabdovirus_ncapsid_C"/>
</dbReference>
<evidence type="ECO:0000256" key="5">
    <source>
        <dbReference type="ARBA" id="ARBA00023274"/>
    </source>
</evidence>
<dbReference type="GO" id="GO:0030430">
    <property type="term" value="C:host cell cytoplasm"/>
    <property type="evidence" value="ECO:0007669"/>
    <property type="project" value="UniProtKB-SubCell"/>
</dbReference>
<feature type="transmembrane region" description="Helical" evidence="6">
    <location>
        <begin position="194"/>
        <end position="216"/>
    </location>
</feature>
<protein>
    <recommendedName>
        <fullName evidence="7">Rhabdovirus nucleocapsid domain-containing protein</fullName>
    </recommendedName>
</protein>
<feature type="domain" description="Rhabdovirus nucleocapsid" evidence="7">
    <location>
        <begin position="107"/>
        <end position="224"/>
    </location>
</feature>
<reference evidence="8" key="1">
    <citation type="submission" date="2022-02" db="EMBL/GenBank/DDBJ databases">
        <authorList>
            <person name="King R."/>
        </authorList>
    </citation>
    <scope>NUCLEOTIDE SEQUENCE</scope>
</reference>
<keyword evidence="4" id="KW-1035">Host cytoplasm</keyword>
<dbReference type="Gene3D" id="1.10.3570.10">
    <property type="entry name" value="Rhabdovirus nucleocapsid protein like domain"/>
    <property type="match status" value="1"/>
</dbReference>
<keyword evidence="5" id="KW-0687">Ribonucleoprotein</keyword>
<dbReference type="InterPro" id="IPR035961">
    <property type="entry name" value="Rhabdovirus_nucleoprotein-like"/>
</dbReference>
<evidence type="ECO:0000256" key="4">
    <source>
        <dbReference type="ARBA" id="ARBA00023200"/>
    </source>
</evidence>
<sequence>MSTLKFIKTRQSITLVFERNRWLFPRRIDHGVNPSLWVSYGITISDINDNVTVWDLFSVITRDHPAPSSANKGGDQVESDVCLLVMFCSIYRMRFIFDANYQGQVSNRFPKAPFSAARVGTISSRYRDCCASLLSIRFFLRIIGSENLDEVPAWITYEPVALDLIRMSRTGEEAGDGTSYFPYQSDMGLVKKSAYSTVINPSYFFFVHGVGALLGLERSRHARMNL</sequence>
<dbReference type="Proteomes" id="UP001153321">
    <property type="component" value="Chromosome Z"/>
</dbReference>
<evidence type="ECO:0000313" key="8">
    <source>
        <dbReference type="EMBL" id="CAH1647446.1"/>
    </source>
</evidence>
<evidence type="ECO:0000256" key="6">
    <source>
        <dbReference type="SAM" id="Phobius"/>
    </source>
</evidence>
<keyword evidence="6" id="KW-0472">Membrane</keyword>
<evidence type="ECO:0000259" key="7">
    <source>
        <dbReference type="Pfam" id="PF00945"/>
    </source>
</evidence>
<keyword evidence="3" id="KW-0694">RNA-binding</keyword>
<evidence type="ECO:0000256" key="2">
    <source>
        <dbReference type="ARBA" id="ARBA00004328"/>
    </source>
</evidence>
<comment type="subcellular location">
    <subcellularLocation>
        <location evidence="1">Host cytoplasm</location>
    </subcellularLocation>
    <subcellularLocation>
        <location evidence="2">Virion</location>
    </subcellularLocation>
</comment>
<dbReference type="EMBL" id="LR824562">
    <property type="protein sequence ID" value="CAH1647446.1"/>
    <property type="molecule type" value="Genomic_DNA"/>
</dbReference>
<dbReference type="Gene3D" id="1.10.3610.10">
    <property type="entry name" value="Nucleoprotein"/>
    <property type="match status" value="1"/>
</dbReference>
<evidence type="ECO:0000256" key="3">
    <source>
        <dbReference type="ARBA" id="ARBA00022884"/>
    </source>
</evidence>
<dbReference type="InterPro" id="IPR000448">
    <property type="entry name" value="Rhabdo_ncapsid"/>
</dbReference>